<dbReference type="AlphaFoldDB" id="A0A1F6U293"/>
<dbReference type="PROSITE" id="PS51257">
    <property type="entry name" value="PROKAR_LIPOPROTEIN"/>
    <property type="match status" value="1"/>
</dbReference>
<dbReference type="EMBL" id="MFTA01000056">
    <property type="protein sequence ID" value="OGI51495.1"/>
    <property type="molecule type" value="Genomic_DNA"/>
</dbReference>
<reference evidence="1 2" key="1">
    <citation type="journal article" date="2016" name="Nat. Commun.">
        <title>Thousands of microbial genomes shed light on interconnected biogeochemical processes in an aquifer system.</title>
        <authorList>
            <person name="Anantharaman K."/>
            <person name="Brown C.T."/>
            <person name="Hug L.A."/>
            <person name="Sharon I."/>
            <person name="Castelle C.J."/>
            <person name="Probst A.J."/>
            <person name="Thomas B.C."/>
            <person name="Singh A."/>
            <person name="Wilkins M.J."/>
            <person name="Karaoz U."/>
            <person name="Brodie E.L."/>
            <person name="Williams K.H."/>
            <person name="Hubbard S.S."/>
            <person name="Banfield J.F."/>
        </authorList>
    </citation>
    <scope>NUCLEOTIDE SEQUENCE [LARGE SCALE GENOMIC DNA]</scope>
</reference>
<proteinExistence type="predicted"/>
<evidence type="ECO:0000313" key="1">
    <source>
        <dbReference type="EMBL" id="OGI51495.1"/>
    </source>
</evidence>
<evidence type="ECO:0000313" key="2">
    <source>
        <dbReference type="Proteomes" id="UP000179362"/>
    </source>
</evidence>
<dbReference type="Proteomes" id="UP000179362">
    <property type="component" value="Unassembled WGS sequence"/>
</dbReference>
<accession>A0A1F6U293</accession>
<comment type="caution">
    <text evidence="1">The sequence shown here is derived from an EMBL/GenBank/DDBJ whole genome shotgun (WGS) entry which is preliminary data.</text>
</comment>
<gene>
    <name evidence="1" type="ORF">A3B81_01815</name>
</gene>
<organism evidence="1 2">
    <name type="scientific">Candidatus Muproteobacteria bacterium RIFCSPHIGHO2_02_FULL_65_16</name>
    <dbReference type="NCBI Taxonomy" id="1817766"/>
    <lineage>
        <taxon>Bacteria</taxon>
        <taxon>Pseudomonadati</taxon>
        <taxon>Pseudomonadota</taxon>
        <taxon>Candidatus Muproteobacteria</taxon>
    </lineage>
</organism>
<name>A0A1F6U293_9PROT</name>
<evidence type="ECO:0008006" key="3">
    <source>
        <dbReference type="Google" id="ProtNLM"/>
    </source>
</evidence>
<protein>
    <recommendedName>
        <fullName evidence="3">Lipoprotein</fullName>
    </recommendedName>
</protein>
<sequence length="152" mass="16554">MITKTGGLALLVPALLLSACLSVPIELKVNPTLTADGANLSTIQFKERDREKAFRVIREFARGRRMEPLPPGKSVLGAGWAQEQHQLKVKVSGLLYDTEHTIILTLLYKDGNATVQLLHDGKVPLESSQIELALLDTLRGQFGANNVEKIGG</sequence>